<feature type="signal peptide" evidence="1">
    <location>
        <begin position="1"/>
        <end position="22"/>
    </location>
</feature>
<dbReference type="Proteomes" id="UP000032568">
    <property type="component" value="Chromosome"/>
</dbReference>
<dbReference type="KEGG" id="tact:SG35_011875"/>
<name>A0AAF0C5U5_9GAMM</name>
<dbReference type="RefSeq" id="WP_044831560.1">
    <property type="nucleotide sequence ID" value="NZ_CP059735.1"/>
</dbReference>
<protein>
    <recommendedName>
        <fullName evidence="4">Ig-like domain-containing protein</fullName>
    </recommendedName>
</protein>
<reference evidence="2 3" key="1">
    <citation type="journal article" date="2015" name="Genome Announc.">
        <title>Draft Genome Sequences of Marine Isolates of Thalassomonas viridans and Thalassomonas actiniarum.</title>
        <authorList>
            <person name="Olonade I."/>
            <person name="van Zyl L.J."/>
            <person name="Trindade M."/>
        </authorList>
    </citation>
    <scope>NUCLEOTIDE SEQUENCE [LARGE SCALE GENOMIC DNA]</scope>
    <source>
        <strain evidence="2 3">A5K-106</strain>
    </source>
</reference>
<dbReference type="AlphaFoldDB" id="A0AAF0C5U5"/>
<evidence type="ECO:0000313" key="2">
    <source>
        <dbReference type="EMBL" id="WDE01275.1"/>
    </source>
</evidence>
<accession>A0AAF0C5U5</accession>
<gene>
    <name evidence="2" type="ORF">SG35_011875</name>
</gene>
<feature type="chain" id="PRO_5042179104" description="Ig-like domain-containing protein" evidence="1">
    <location>
        <begin position="23"/>
        <end position="140"/>
    </location>
</feature>
<sequence>MLANKKTLLAALVLASSSFAAAASDDGVEKYSDSLVYLKCIGGACTPGTTTPFRAMTVYYKYEVGTPPHSEARLYWNQNVPAGIAAGRDIAHTVAGACPAGSVNSELTATWYLSDFKPVTAKAVDCDNKEYFYSVHEFDF</sequence>
<reference evidence="2 3" key="2">
    <citation type="journal article" date="2022" name="Mar. Drugs">
        <title>Bioassay-Guided Fractionation Leads to the Detection of Cholic Acid Generated by the Rare Thalassomonas sp.</title>
        <authorList>
            <person name="Pheiffer F."/>
            <person name="Schneider Y.K."/>
            <person name="Hansen E.H."/>
            <person name="Andersen J.H."/>
            <person name="Isaksson J."/>
            <person name="Busche T."/>
            <person name="R C."/>
            <person name="Kalinowski J."/>
            <person name="Zyl L.V."/>
            <person name="Trindade M."/>
        </authorList>
    </citation>
    <scope>NUCLEOTIDE SEQUENCE [LARGE SCALE GENOMIC DNA]</scope>
    <source>
        <strain evidence="2 3">A5K-106</strain>
    </source>
</reference>
<keyword evidence="3" id="KW-1185">Reference proteome</keyword>
<evidence type="ECO:0000256" key="1">
    <source>
        <dbReference type="SAM" id="SignalP"/>
    </source>
</evidence>
<dbReference type="EMBL" id="CP059735">
    <property type="protein sequence ID" value="WDE01275.1"/>
    <property type="molecule type" value="Genomic_DNA"/>
</dbReference>
<proteinExistence type="predicted"/>
<organism evidence="2 3">
    <name type="scientific">Thalassomonas actiniarum</name>
    <dbReference type="NCBI Taxonomy" id="485447"/>
    <lineage>
        <taxon>Bacteria</taxon>
        <taxon>Pseudomonadati</taxon>
        <taxon>Pseudomonadota</taxon>
        <taxon>Gammaproteobacteria</taxon>
        <taxon>Alteromonadales</taxon>
        <taxon>Colwelliaceae</taxon>
        <taxon>Thalassomonas</taxon>
    </lineage>
</organism>
<evidence type="ECO:0000313" key="3">
    <source>
        <dbReference type="Proteomes" id="UP000032568"/>
    </source>
</evidence>
<evidence type="ECO:0008006" key="4">
    <source>
        <dbReference type="Google" id="ProtNLM"/>
    </source>
</evidence>
<keyword evidence="1" id="KW-0732">Signal</keyword>